<feature type="compositionally biased region" description="Low complexity" evidence="1">
    <location>
        <begin position="52"/>
        <end position="70"/>
    </location>
</feature>
<name>A0ABM0ZP82_CAMSA</name>
<keyword evidence="2" id="KW-1185">Reference proteome</keyword>
<dbReference type="PANTHER" id="PTHR45224:SF17">
    <property type="entry name" value="RIBOSOMAL PROTEIN-LIKE"/>
    <property type="match status" value="1"/>
</dbReference>
<dbReference type="GeneID" id="104793816"/>
<sequence>MDSPNPFGSDSQNFMDLLNSQKNSNASANSAQTSHPIQFSSPFSTQPTQFNPPFSTQSIQFSPPFSSQSIHTSQVFSSQPVNSSTQLDSLDCIEVTQDDHEEDEGRGSRKRWSAQEDIHLISAWLNTSKDHVVSNEQQKGSFWKDHVVSNDDILEGRARVTYVVNERQYKMAHYLTDGIYPKWATFIQSITLPRG</sequence>
<gene>
    <name evidence="3" type="primary">LOC104793816</name>
</gene>
<evidence type="ECO:0000313" key="2">
    <source>
        <dbReference type="Proteomes" id="UP000694864"/>
    </source>
</evidence>
<organism evidence="2 3">
    <name type="scientific">Camelina sativa</name>
    <name type="common">False flax</name>
    <name type="synonym">Myagrum sativum</name>
    <dbReference type="NCBI Taxonomy" id="90675"/>
    <lineage>
        <taxon>Eukaryota</taxon>
        <taxon>Viridiplantae</taxon>
        <taxon>Streptophyta</taxon>
        <taxon>Embryophyta</taxon>
        <taxon>Tracheophyta</taxon>
        <taxon>Spermatophyta</taxon>
        <taxon>Magnoliopsida</taxon>
        <taxon>eudicotyledons</taxon>
        <taxon>Gunneridae</taxon>
        <taxon>Pentapetalae</taxon>
        <taxon>rosids</taxon>
        <taxon>malvids</taxon>
        <taxon>Brassicales</taxon>
        <taxon>Brassicaceae</taxon>
        <taxon>Camelineae</taxon>
        <taxon>Camelina</taxon>
    </lineage>
</organism>
<feature type="compositionally biased region" description="Polar residues" evidence="1">
    <location>
        <begin position="1"/>
        <end position="22"/>
    </location>
</feature>
<dbReference type="InterPro" id="IPR006912">
    <property type="entry name" value="Harbinger_derived_prot"/>
</dbReference>
<dbReference type="Proteomes" id="UP000694864">
    <property type="component" value="Chromosome 6"/>
</dbReference>
<evidence type="ECO:0000256" key="1">
    <source>
        <dbReference type="SAM" id="MobiDB-lite"/>
    </source>
</evidence>
<proteinExistence type="predicted"/>
<dbReference type="PANTHER" id="PTHR45224">
    <property type="entry name" value="OS01G0527900 PROTEIN-RELATED"/>
    <property type="match status" value="1"/>
</dbReference>
<feature type="compositionally biased region" description="Polar residues" evidence="1">
    <location>
        <begin position="32"/>
        <end position="51"/>
    </location>
</feature>
<protein>
    <submittedName>
        <fullName evidence="3">Uncharacterized protein LOC104793816</fullName>
    </submittedName>
</protein>
<reference evidence="2" key="1">
    <citation type="journal article" date="2014" name="Nat. Commun.">
        <title>The emerging biofuel crop Camelina sativa retains a highly undifferentiated hexaploid genome structure.</title>
        <authorList>
            <person name="Kagale S."/>
            <person name="Koh C."/>
            <person name="Nixon J."/>
            <person name="Bollina V."/>
            <person name="Clarke W.E."/>
            <person name="Tuteja R."/>
            <person name="Spillane C."/>
            <person name="Robinson S.J."/>
            <person name="Links M.G."/>
            <person name="Clarke C."/>
            <person name="Higgins E.E."/>
            <person name="Huebert T."/>
            <person name="Sharpe A.G."/>
            <person name="Parkin I.A."/>
        </authorList>
    </citation>
    <scope>NUCLEOTIDE SEQUENCE [LARGE SCALE GENOMIC DNA]</scope>
    <source>
        <strain evidence="2">cv. DH55</strain>
    </source>
</reference>
<feature type="region of interest" description="Disordered" evidence="1">
    <location>
        <begin position="1"/>
        <end position="84"/>
    </location>
</feature>
<dbReference type="RefSeq" id="XP_010518546.1">
    <property type="nucleotide sequence ID" value="XM_010520244.1"/>
</dbReference>
<dbReference type="Pfam" id="PF04827">
    <property type="entry name" value="Plant_tran"/>
    <property type="match status" value="1"/>
</dbReference>
<evidence type="ECO:0000313" key="3">
    <source>
        <dbReference type="RefSeq" id="XP_010518546.1"/>
    </source>
</evidence>
<feature type="compositionally biased region" description="Polar residues" evidence="1">
    <location>
        <begin position="71"/>
        <end position="84"/>
    </location>
</feature>
<accession>A0ABM0ZP82</accession>
<reference evidence="3" key="2">
    <citation type="submission" date="2025-08" db="UniProtKB">
        <authorList>
            <consortium name="RefSeq"/>
        </authorList>
    </citation>
    <scope>IDENTIFICATION</scope>
    <source>
        <tissue evidence="3">Leaf</tissue>
    </source>
</reference>